<keyword evidence="1" id="KW-0472">Membrane</keyword>
<feature type="transmembrane region" description="Helical" evidence="1">
    <location>
        <begin position="31"/>
        <end position="48"/>
    </location>
</feature>
<gene>
    <name evidence="2" type="ORF">NVIE_002930</name>
</gene>
<dbReference type="OrthoDB" id="11049at2157"/>
<keyword evidence="1" id="KW-1133">Transmembrane helix</keyword>
<organism evidence="2 3">
    <name type="scientific">Nitrososphaera viennensis EN76</name>
    <dbReference type="NCBI Taxonomy" id="926571"/>
    <lineage>
        <taxon>Archaea</taxon>
        <taxon>Nitrososphaerota</taxon>
        <taxon>Nitrososphaeria</taxon>
        <taxon>Nitrososphaerales</taxon>
        <taxon>Nitrososphaeraceae</taxon>
        <taxon>Nitrososphaera</taxon>
    </lineage>
</organism>
<evidence type="ECO:0000313" key="2">
    <source>
        <dbReference type="EMBL" id="AIC14481.1"/>
    </source>
</evidence>
<keyword evidence="1" id="KW-0812">Transmembrane</keyword>
<dbReference type="STRING" id="926571.NVIE_002930"/>
<dbReference type="KEGG" id="nvn:NVIE_002930"/>
<evidence type="ECO:0000256" key="1">
    <source>
        <dbReference type="SAM" id="Phobius"/>
    </source>
</evidence>
<dbReference type="EMBL" id="CP007536">
    <property type="protein sequence ID" value="AIC14481.1"/>
    <property type="molecule type" value="Genomic_DNA"/>
</dbReference>
<dbReference type="RefSeq" id="WP_174405419.1">
    <property type="nucleotide sequence ID" value="NZ_CP007536.1"/>
</dbReference>
<reference evidence="2 3" key="1">
    <citation type="journal article" date="2014" name="Int. J. Syst. Evol. Microbiol.">
        <title>Nitrososphaera viennensis gen. nov., sp. nov., an aerobic and mesophilic, ammonia-oxidizing archaeon from soil and a member of the archaeal phylum Thaumarchaeota.</title>
        <authorList>
            <person name="Stieglmeier M."/>
            <person name="Klingl A."/>
            <person name="Alves R.J."/>
            <person name="Rittmann S.K."/>
            <person name="Melcher M."/>
            <person name="Leisch N."/>
            <person name="Schleper C."/>
        </authorList>
    </citation>
    <scope>NUCLEOTIDE SEQUENCE [LARGE SCALE GENOMIC DNA]</scope>
    <source>
        <strain evidence="2">EN76</strain>
    </source>
</reference>
<keyword evidence="3" id="KW-1185">Reference proteome</keyword>
<protein>
    <submittedName>
        <fullName evidence="2">Uncharacterized protein</fullName>
    </submittedName>
</protein>
<dbReference type="GeneID" id="74945551"/>
<proteinExistence type="predicted"/>
<sequence length="103" mass="11106">MNWMAQTMMWIMVSLGISIALNFLLGPYLGWLTIIPIIGVFLAMSYFIRRRQMARMGMGGQGGGFGGMLGGGGGISYVCIACGHKFKGGACPRCGSKMRRADF</sequence>
<accession>A0A060HLN1</accession>
<dbReference type="AlphaFoldDB" id="A0A060HLN1"/>
<dbReference type="Proteomes" id="UP000027093">
    <property type="component" value="Chromosome"/>
</dbReference>
<dbReference type="Gene3D" id="2.20.28.10">
    <property type="match status" value="1"/>
</dbReference>
<dbReference type="HOGENOM" id="CLU_175266_0_0_2"/>
<evidence type="ECO:0000313" key="3">
    <source>
        <dbReference type="Proteomes" id="UP000027093"/>
    </source>
</evidence>
<feature type="transmembrane region" description="Helical" evidence="1">
    <location>
        <begin position="7"/>
        <end position="25"/>
    </location>
</feature>
<name>A0A060HLN1_9ARCH</name>